<keyword evidence="7" id="KW-0472">Membrane</keyword>
<name>A0ABT1X7W8_9PROT</name>
<evidence type="ECO:0000256" key="2">
    <source>
        <dbReference type="ARBA" id="ARBA00005417"/>
    </source>
</evidence>
<dbReference type="InterPro" id="IPR003439">
    <property type="entry name" value="ABC_transporter-like_ATP-bd"/>
</dbReference>
<dbReference type="NCBIfam" id="TIGR01727">
    <property type="entry name" value="oligo_HPY"/>
    <property type="match status" value="1"/>
</dbReference>
<evidence type="ECO:0000313" key="10">
    <source>
        <dbReference type="Proteomes" id="UP001524642"/>
    </source>
</evidence>
<dbReference type="PANTHER" id="PTHR43297">
    <property type="entry name" value="OLIGOPEPTIDE TRANSPORT ATP-BINDING PROTEIN APPD"/>
    <property type="match status" value="1"/>
</dbReference>
<accession>A0ABT1X7W8</accession>
<comment type="similarity">
    <text evidence="2">Belongs to the ABC transporter superfamily.</text>
</comment>
<evidence type="ECO:0000256" key="6">
    <source>
        <dbReference type="ARBA" id="ARBA00022840"/>
    </source>
</evidence>
<keyword evidence="5" id="KW-0547">Nucleotide-binding</keyword>
<evidence type="ECO:0000256" key="1">
    <source>
        <dbReference type="ARBA" id="ARBA00004417"/>
    </source>
</evidence>
<proteinExistence type="inferred from homology"/>
<dbReference type="GO" id="GO:0005524">
    <property type="term" value="F:ATP binding"/>
    <property type="evidence" value="ECO:0007669"/>
    <property type="project" value="UniProtKB-KW"/>
</dbReference>
<dbReference type="Gene3D" id="3.40.50.300">
    <property type="entry name" value="P-loop containing nucleotide triphosphate hydrolases"/>
    <property type="match status" value="1"/>
</dbReference>
<dbReference type="InterPro" id="IPR027417">
    <property type="entry name" value="P-loop_NTPase"/>
</dbReference>
<dbReference type="SMART" id="SM00382">
    <property type="entry name" value="AAA"/>
    <property type="match status" value="1"/>
</dbReference>
<dbReference type="PROSITE" id="PS00211">
    <property type="entry name" value="ABC_TRANSPORTER_1"/>
    <property type="match status" value="1"/>
</dbReference>
<dbReference type="InterPro" id="IPR003593">
    <property type="entry name" value="AAA+_ATPase"/>
</dbReference>
<evidence type="ECO:0000256" key="7">
    <source>
        <dbReference type="ARBA" id="ARBA00023136"/>
    </source>
</evidence>
<evidence type="ECO:0000313" key="9">
    <source>
        <dbReference type="EMBL" id="MCR0983836.1"/>
    </source>
</evidence>
<protein>
    <submittedName>
        <fullName evidence="9">ABC transporter ATP-binding protein</fullName>
    </submittedName>
</protein>
<dbReference type="PROSITE" id="PS50893">
    <property type="entry name" value="ABC_TRANSPORTER_2"/>
    <property type="match status" value="1"/>
</dbReference>
<dbReference type="Pfam" id="PF00005">
    <property type="entry name" value="ABC_tran"/>
    <property type="match status" value="1"/>
</dbReference>
<dbReference type="Pfam" id="PF08352">
    <property type="entry name" value="oligo_HPY"/>
    <property type="match status" value="1"/>
</dbReference>
<evidence type="ECO:0000256" key="5">
    <source>
        <dbReference type="ARBA" id="ARBA00022741"/>
    </source>
</evidence>
<reference evidence="9 10" key="1">
    <citation type="submission" date="2022-06" db="EMBL/GenBank/DDBJ databases">
        <title>Roseomonas CN29.</title>
        <authorList>
            <person name="Cheng Y."/>
            <person name="He X."/>
        </authorList>
    </citation>
    <scope>NUCLEOTIDE SEQUENCE [LARGE SCALE GENOMIC DNA]</scope>
    <source>
        <strain evidence="9 10">CN29</strain>
    </source>
</reference>
<feature type="domain" description="ABC transporter" evidence="8">
    <location>
        <begin position="10"/>
        <end position="261"/>
    </location>
</feature>
<dbReference type="InterPro" id="IPR017871">
    <property type="entry name" value="ABC_transporter-like_CS"/>
</dbReference>
<evidence type="ECO:0000256" key="3">
    <source>
        <dbReference type="ARBA" id="ARBA00022448"/>
    </source>
</evidence>
<dbReference type="InterPro" id="IPR013563">
    <property type="entry name" value="Oligopep_ABC_C"/>
</dbReference>
<evidence type="ECO:0000256" key="4">
    <source>
        <dbReference type="ARBA" id="ARBA00022475"/>
    </source>
</evidence>
<keyword evidence="3" id="KW-0813">Transport</keyword>
<dbReference type="InterPro" id="IPR050388">
    <property type="entry name" value="ABC_Ni/Peptide_Import"/>
</dbReference>
<keyword evidence="10" id="KW-1185">Reference proteome</keyword>
<evidence type="ECO:0000259" key="8">
    <source>
        <dbReference type="PROSITE" id="PS50893"/>
    </source>
</evidence>
<dbReference type="RefSeq" id="WP_257717501.1">
    <property type="nucleotide sequence ID" value="NZ_JANJOU010000016.1"/>
</dbReference>
<dbReference type="EMBL" id="JANJOU010000016">
    <property type="protein sequence ID" value="MCR0983836.1"/>
    <property type="molecule type" value="Genomic_DNA"/>
</dbReference>
<keyword evidence="6 9" id="KW-0067">ATP-binding</keyword>
<sequence>MSASPAQPVLKVEGLRTVFETPRGPVTAVADMDLSVHAGETVAVVGESGSGKSAFAYSVIRLVQSPGRVVAGRVLLGGRDILPLDEAAMRDIRGREMAMVFQEPSTSLNPLMPVGVQIAEAILLHERGVTRAQARSRTLDLLRLVGIPAPERRVDEYPHQLSGGMRQRIVIAMALACRPALLLADEPTTALDVTVQAQVLDLIDALKADLGMGVVLITHDLGLVADHAQRVAVVYAGRKVEEGPVDAVLADPAHPYTRALLACRPDPWQDVSEPLVEIPGVVPPPLALPPGCAFAPRCARAEPACADLRPALDPIGPGRQVACLVASRERAAA</sequence>
<gene>
    <name evidence="9" type="ORF">NRP21_17410</name>
</gene>
<dbReference type="Proteomes" id="UP001524642">
    <property type="component" value="Unassembled WGS sequence"/>
</dbReference>
<dbReference type="CDD" id="cd03257">
    <property type="entry name" value="ABC_NikE_OppD_transporters"/>
    <property type="match status" value="1"/>
</dbReference>
<dbReference type="PANTHER" id="PTHR43297:SF2">
    <property type="entry name" value="DIPEPTIDE TRANSPORT ATP-BINDING PROTEIN DPPD"/>
    <property type="match status" value="1"/>
</dbReference>
<comment type="caution">
    <text evidence="9">The sequence shown here is derived from an EMBL/GenBank/DDBJ whole genome shotgun (WGS) entry which is preliminary data.</text>
</comment>
<dbReference type="SUPFAM" id="SSF52540">
    <property type="entry name" value="P-loop containing nucleoside triphosphate hydrolases"/>
    <property type="match status" value="1"/>
</dbReference>
<organism evidence="9 10">
    <name type="scientific">Roseomonas populi</name>
    <dbReference type="NCBI Taxonomy" id="3121582"/>
    <lineage>
        <taxon>Bacteria</taxon>
        <taxon>Pseudomonadati</taxon>
        <taxon>Pseudomonadota</taxon>
        <taxon>Alphaproteobacteria</taxon>
        <taxon>Acetobacterales</taxon>
        <taxon>Roseomonadaceae</taxon>
        <taxon>Roseomonas</taxon>
    </lineage>
</organism>
<comment type="subcellular location">
    <subcellularLocation>
        <location evidence="1">Cell inner membrane</location>
        <topology evidence="1">Peripheral membrane protein</topology>
    </subcellularLocation>
</comment>
<keyword evidence="4" id="KW-1003">Cell membrane</keyword>